<proteinExistence type="predicted"/>
<sequence length="335" mass="38540">MTLEFGLFVSPIRGKSPKDMSQDSECQTFSIFPLVQPGTTRLWYENKEEDLSSWEKFQDQLKIAFGSTELFIKQAERELKNRAQKTAENAQSYIQSVLVLCHKVNPKMTENEKVSHLMKGVAEDVYQSLLVKDISCTSDFFKECQRIEEMNQRRIAKHRFTRLPNVVPVASIGEHGDLETLIRHIVREEVQRMLAPAQQNTHLESPSLDEVIREEVQQALCPVISSRSVAVNRRNEPPRRPRTYATVVRQPRRLHVVRYCSERRAIFDAYRSRQATNSQPPSLTCPLTNAADKRLEHHHLFQAGEDHQYAAIDHPLPMADVVPADLPSTETRKTK</sequence>
<dbReference type="EMBL" id="BMAV01024634">
    <property type="protein sequence ID" value="GFS34776.1"/>
    <property type="molecule type" value="Genomic_DNA"/>
</dbReference>
<dbReference type="Proteomes" id="UP000886998">
    <property type="component" value="Unassembled WGS sequence"/>
</dbReference>
<organism evidence="1 2">
    <name type="scientific">Trichonephila inaurata madagascariensis</name>
    <dbReference type="NCBI Taxonomy" id="2747483"/>
    <lineage>
        <taxon>Eukaryota</taxon>
        <taxon>Metazoa</taxon>
        <taxon>Ecdysozoa</taxon>
        <taxon>Arthropoda</taxon>
        <taxon>Chelicerata</taxon>
        <taxon>Arachnida</taxon>
        <taxon>Araneae</taxon>
        <taxon>Araneomorphae</taxon>
        <taxon>Entelegynae</taxon>
        <taxon>Araneoidea</taxon>
        <taxon>Nephilidae</taxon>
        <taxon>Trichonephila</taxon>
        <taxon>Trichonephila inaurata</taxon>
    </lineage>
</organism>
<dbReference type="AlphaFoldDB" id="A0A8X6J4Q3"/>
<accession>A0A8X6J4Q3</accession>
<keyword evidence="2" id="KW-1185">Reference proteome</keyword>
<evidence type="ECO:0000313" key="2">
    <source>
        <dbReference type="Proteomes" id="UP000886998"/>
    </source>
</evidence>
<protein>
    <submittedName>
        <fullName evidence="1">CCHC-type domain-containing protein</fullName>
    </submittedName>
</protein>
<comment type="caution">
    <text evidence="1">The sequence shown here is derived from an EMBL/GenBank/DDBJ whole genome shotgun (WGS) entry which is preliminary data.</text>
</comment>
<name>A0A8X6J4Q3_9ARAC</name>
<reference evidence="1" key="1">
    <citation type="submission" date="2020-08" db="EMBL/GenBank/DDBJ databases">
        <title>Multicomponent nature underlies the extraordinary mechanical properties of spider dragline silk.</title>
        <authorList>
            <person name="Kono N."/>
            <person name="Nakamura H."/>
            <person name="Mori M."/>
            <person name="Yoshida Y."/>
            <person name="Ohtoshi R."/>
            <person name="Malay A.D."/>
            <person name="Moran D.A.P."/>
            <person name="Tomita M."/>
            <person name="Numata K."/>
            <person name="Arakawa K."/>
        </authorList>
    </citation>
    <scope>NUCLEOTIDE SEQUENCE</scope>
</reference>
<evidence type="ECO:0000313" key="1">
    <source>
        <dbReference type="EMBL" id="GFS34776.1"/>
    </source>
</evidence>
<dbReference type="OrthoDB" id="6423203at2759"/>
<gene>
    <name evidence="1" type="primary">AVEN_15269_1</name>
    <name evidence="1" type="ORF">TNIN_53471</name>
</gene>